<accession>A0A8S9HK53</accession>
<protein>
    <submittedName>
        <fullName evidence="1">Uncharacterized protein</fullName>
    </submittedName>
</protein>
<evidence type="ECO:0000313" key="1">
    <source>
        <dbReference type="EMBL" id="KAF2557500.1"/>
    </source>
</evidence>
<proteinExistence type="predicted"/>
<dbReference type="AlphaFoldDB" id="A0A8S9HK53"/>
<sequence>MSLEPNMSLGSSSFCFLQENNHFVAGPVSSLQEQQFSANLTKSFSHCCNDDDHVVGKNKEISLPSLPNDMSSSLLGLQDKTGEDGDADKMKLGSVLSDEAHCFEYDFLLSGMPLSLLSDYNEDLPQINGSSSSFI</sequence>
<organism evidence="1 2">
    <name type="scientific">Brassica cretica</name>
    <name type="common">Mustard</name>
    <dbReference type="NCBI Taxonomy" id="69181"/>
    <lineage>
        <taxon>Eukaryota</taxon>
        <taxon>Viridiplantae</taxon>
        <taxon>Streptophyta</taxon>
        <taxon>Embryophyta</taxon>
        <taxon>Tracheophyta</taxon>
        <taxon>Spermatophyta</taxon>
        <taxon>Magnoliopsida</taxon>
        <taxon>eudicotyledons</taxon>
        <taxon>Gunneridae</taxon>
        <taxon>Pentapetalae</taxon>
        <taxon>rosids</taxon>
        <taxon>malvids</taxon>
        <taxon>Brassicales</taxon>
        <taxon>Brassicaceae</taxon>
        <taxon>Brassiceae</taxon>
        <taxon>Brassica</taxon>
    </lineage>
</organism>
<reference evidence="1" key="1">
    <citation type="submission" date="2019-12" db="EMBL/GenBank/DDBJ databases">
        <title>Genome sequencing and annotation of Brassica cretica.</title>
        <authorList>
            <person name="Studholme D.J."/>
            <person name="Sarris P.F."/>
        </authorList>
    </citation>
    <scope>NUCLEOTIDE SEQUENCE</scope>
    <source>
        <strain evidence="1">PFS-001/15</strain>
        <tissue evidence="1">Leaf</tissue>
    </source>
</reference>
<name>A0A8S9HK53_BRACR</name>
<dbReference type="Proteomes" id="UP000712281">
    <property type="component" value="Unassembled WGS sequence"/>
</dbReference>
<dbReference type="EMBL" id="QGKW02001940">
    <property type="protein sequence ID" value="KAF2557500.1"/>
    <property type="molecule type" value="Genomic_DNA"/>
</dbReference>
<gene>
    <name evidence="1" type="ORF">F2Q68_00017250</name>
</gene>
<evidence type="ECO:0000313" key="2">
    <source>
        <dbReference type="Proteomes" id="UP000712281"/>
    </source>
</evidence>
<comment type="caution">
    <text evidence="1">The sequence shown here is derived from an EMBL/GenBank/DDBJ whole genome shotgun (WGS) entry which is preliminary data.</text>
</comment>